<dbReference type="Proteomes" id="UP001597361">
    <property type="component" value="Unassembled WGS sequence"/>
</dbReference>
<sequence>MNQETLEKKLYQGLSLSALMLNALGGQSDLSLSGFENPDRAVFNHLMRFLNSKGIFHEQSARKVLIEILNDNGPNNKFMDQLRVYDTFSEADFMTYIEATRDSFSSKSAQIVWINRVKLRKVGIRGYDISLYILLSRLSFTCGLISDKELTRRVLHILPIAASLFSNWQEYNDNVILGNHYTTPTMQLDSMEILPSNNLYAAWHRMMQQEGIVHPFKF</sequence>
<dbReference type="EMBL" id="JBHUHR010000050">
    <property type="protein sequence ID" value="MFD2037580.1"/>
    <property type="molecule type" value="Genomic_DNA"/>
</dbReference>
<accession>A0ABW4VVH9</accession>
<reference evidence="3" key="1">
    <citation type="journal article" date="2019" name="Int. J. Syst. Evol. Microbiol.">
        <title>The Global Catalogue of Microorganisms (GCM) 10K type strain sequencing project: providing services to taxonomists for standard genome sequencing and annotation.</title>
        <authorList>
            <consortium name="The Broad Institute Genomics Platform"/>
            <consortium name="The Broad Institute Genome Sequencing Center for Infectious Disease"/>
            <person name="Wu L."/>
            <person name="Ma J."/>
        </authorList>
    </citation>
    <scope>NUCLEOTIDE SEQUENCE [LARGE SCALE GENOMIC DNA]</scope>
    <source>
        <strain evidence="3">CGMCC 1.15180</strain>
    </source>
</reference>
<proteinExistence type="predicted"/>
<organism evidence="2 3">
    <name type="scientific">Belliella marina</name>
    <dbReference type="NCBI Taxonomy" id="1644146"/>
    <lineage>
        <taxon>Bacteria</taxon>
        <taxon>Pseudomonadati</taxon>
        <taxon>Bacteroidota</taxon>
        <taxon>Cytophagia</taxon>
        <taxon>Cytophagales</taxon>
        <taxon>Cyclobacteriaceae</taxon>
        <taxon>Belliella</taxon>
    </lineage>
</organism>
<feature type="domain" description="DUF1266" evidence="1">
    <location>
        <begin position="54"/>
        <end position="184"/>
    </location>
</feature>
<gene>
    <name evidence="2" type="ORF">ACFSKL_22490</name>
</gene>
<evidence type="ECO:0000259" key="1">
    <source>
        <dbReference type="Pfam" id="PF06889"/>
    </source>
</evidence>
<dbReference type="InterPro" id="IPR009677">
    <property type="entry name" value="DUF1266"/>
</dbReference>
<keyword evidence="3" id="KW-1185">Reference proteome</keyword>
<name>A0ABW4VVH9_9BACT</name>
<evidence type="ECO:0000313" key="3">
    <source>
        <dbReference type="Proteomes" id="UP001597361"/>
    </source>
</evidence>
<evidence type="ECO:0000313" key="2">
    <source>
        <dbReference type="EMBL" id="MFD2037580.1"/>
    </source>
</evidence>
<comment type="caution">
    <text evidence="2">The sequence shown here is derived from an EMBL/GenBank/DDBJ whole genome shotgun (WGS) entry which is preliminary data.</text>
</comment>
<protein>
    <submittedName>
        <fullName evidence="2">DUF1266 domain-containing protein</fullName>
    </submittedName>
</protein>
<dbReference type="Pfam" id="PF06889">
    <property type="entry name" value="DUF1266"/>
    <property type="match status" value="1"/>
</dbReference>
<dbReference type="RefSeq" id="WP_376889574.1">
    <property type="nucleotide sequence ID" value="NZ_JBHUHR010000050.1"/>
</dbReference>